<dbReference type="STRING" id="419481.SAMN05216233_1307"/>
<keyword evidence="4" id="KW-1185">Reference proteome</keyword>
<evidence type="ECO:0000256" key="1">
    <source>
        <dbReference type="ARBA" id="ARBA00007637"/>
    </source>
</evidence>
<dbReference type="AlphaFoldDB" id="A0A1G5JFM4"/>
<dbReference type="OrthoDB" id="9801785at2"/>
<evidence type="ECO:0000313" key="3">
    <source>
        <dbReference type="EMBL" id="SCY87097.1"/>
    </source>
</evidence>
<evidence type="ECO:0000259" key="2">
    <source>
        <dbReference type="Pfam" id="PF01370"/>
    </source>
</evidence>
<dbReference type="Proteomes" id="UP000198870">
    <property type="component" value="Unassembled WGS sequence"/>
</dbReference>
<sequence>MKILVTGATGFIGRYVINELKNYDCEIVATARRTENLPEHLIDNGISYIPCDISEDRTDFFNYLSKPDILIHLAWDGLPNYKGLFHYETNLPVHYNFLKKMIQGGLRHLVVAGTCFEYGMQSGCLSETLSTEPANPYGLAKDVLRKFLEQLACEHPFVFQWVRLFYMYGEGQSKTSLLSQLDKAIDNGDEVFNMSGGEQIRDYLPVEKVARIIVKISLQNKINGIVNCCSGKPVTIRKLVEDHVRNTGEKINLNLGYYPYPDYEPFAFWGDNSKLRTVS</sequence>
<dbReference type="SUPFAM" id="SSF51735">
    <property type="entry name" value="NAD(P)-binding Rossmann-fold domains"/>
    <property type="match status" value="1"/>
</dbReference>
<accession>A0A1G5JFM4</accession>
<feature type="domain" description="NAD-dependent epimerase/dehydratase" evidence="2">
    <location>
        <begin position="3"/>
        <end position="228"/>
    </location>
</feature>
<dbReference type="Gene3D" id="3.40.50.720">
    <property type="entry name" value="NAD(P)-binding Rossmann-like Domain"/>
    <property type="match status" value="1"/>
</dbReference>
<dbReference type="PANTHER" id="PTHR43000">
    <property type="entry name" value="DTDP-D-GLUCOSE 4,6-DEHYDRATASE-RELATED"/>
    <property type="match status" value="1"/>
</dbReference>
<dbReference type="RefSeq" id="WP_092215449.1">
    <property type="nucleotide sequence ID" value="NZ_FMUX01000030.1"/>
</dbReference>
<dbReference type="EMBL" id="FMUX01000030">
    <property type="protein sequence ID" value="SCY87097.1"/>
    <property type="molecule type" value="Genomic_DNA"/>
</dbReference>
<dbReference type="Pfam" id="PF01370">
    <property type="entry name" value="Epimerase"/>
    <property type="match status" value="1"/>
</dbReference>
<proteinExistence type="inferred from homology"/>
<name>A0A1G5JFM4_9BACT</name>
<protein>
    <submittedName>
        <fullName evidence="3">dTDP-6-deoxy-L-talose 4-dehydrogenase (NAD+)</fullName>
    </submittedName>
</protein>
<gene>
    <name evidence="3" type="ORF">SAMN05216233_1307</name>
</gene>
<reference evidence="3 4" key="1">
    <citation type="submission" date="2016-10" db="EMBL/GenBank/DDBJ databases">
        <authorList>
            <person name="de Groot N.N."/>
        </authorList>
    </citation>
    <scope>NUCLEOTIDE SEQUENCE [LARGE SCALE GENOMIC DNA]</scope>
    <source>
        <strain evidence="3 4">AA1</strain>
    </source>
</reference>
<dbReference type="InterPro" id="IPR036291">
    <property type="entry name" value="NAD(P)-bd_dom_sf"/>
</dbReference>
<evidence type="ECO:0000313" key="4">
    <source>
        <dbReference type="Proteomes" id="UP000198870"/>
    </source>
</evidence>
<dbReference type="InterPro" id="IPR001509">
    <property type="entry name" value="Epimerase_deHydtase"/>
</dbReference>
<comment type="similarity">
    <text evidence="1">Belongs to the NAD(P)-dependent epimerase/dehydratase family.</text>
</comment>
<organism evidence="3 4">
    <name type="scientific">Desulfoluna spongiiphila</name>
    <dbReference type="NCBI Taxonomy" id="419481"/>
    <lineage>
        <taxon>Bacteria</taxon>
        <taxon>Pseudomonadati</taxon>
        <taxon>Thermodesulfobacteriota</taxon>
        <taxon>Desulfobacteria</taxon>
        <taxon>Desulfobacterales</taxon>
        <taxon>Desulfolunaceae</taxon>
        <taxon>Desulfoluna</taxon>
    </lineage>
</organism>